<dbReference type="Pfam" id="PF01476">
    <property type="entry name" value="LysM"/>
    <property type="match status" value="1"/>
</dbReference>
<accession>A0A9D1LJL0</accession>
<dbReference type="Gene3D" id="3.10.350.10">
    <property type="entry name" value="LysM domain"/>
    <property type="match status" value="1"/>
</dbReference>
<gene>
    <name evidence="3" type="ORF">IAD19_01000</name>
</gene>
<dbReference type="SUPFAM" id="SSF54106">
    <property type="entry name" value="LysM domain"/>
    <property type="match status" value="1"/>
</dbReference>
<dbReference type="InterPro" id="IPR018392">
    <property type="entry name" value="LysM"/>
</dbReference>
<dbReference type="AlphaFoldDB" id="A0A9D1LJL0"/>
<name>A0A9D1LJL0_9FIRM</name>
<comment type="caution">
    <text evidence="3">The sequence shown here is derived from an EMBL/GenBank/DDBJ whole genome shotgun (WGS) entry which is preliminary data.</text>
</comment>
<feature type="domain" description="LysM" evidence="1">
    <location>
        <begin position="461"/>
        <end position="500"/>
    </location>
</feature>
<evidence type="ECO:0000313" key="4">
    <source>
        <dbReference type="Proteomes" id="UP000824082"/>
    </source>
</evidence>
<protein>
    <submittedName>
        <fullName evidence="3">DUF3794 domain-containing protein</fullName>
    </submittedName>
</protein>
<organism evidence="3 4">
    <name type="scientific">Candidatus Egerieicola faecale</name>
    <dbReference type="NCBI Taxonomy" id="2840774"/>
    <lineage>
        <taxon>Bacteria</taxon>
        <taxon>Bacillati</taxon>
        <taxon>Bacillota</taxon>
        <taxon>Clostridia</taxon>
        <taxon>Eubacteriales</taxon>
        <taxon>Oscillospiraceae</taxon>
        <taxon>Oscillospiraceae incertae sedis</taxon>
        <taxon>Candidatus Egerieicola</taxon>
    </lineage>
</organism>
<feature type="domain" description="SipL SPOCS" evidence="2">
    <location>
        <begin position="183"/>
        <end position="252"/>
    </location>
</feature>
<evidence type="ECO:0000259" key="2">
    <source>
        <dbReference type="Pfam" id="PF12673"/>
    </source>
</evidence>
<dbReference type="Proteomes" id="UP000824082">
    <property type="component" value="Unassembled WGS sequence"/>
</dbReference>
<dbReference type="CDD" id="cd00118">
    <property type="entry name" value="LysM"/>
    <property type="match status" value="1"/>
</dbReference>
<dbReference type="Pfam" id="PF12673">
    <property type="entry name" value="SipL"/>
    <property type="match status" value="1"/>
</dbReference>
<evidence type="ECO:0000313" key="3">
    <source>
        <dbReference type="EMBL" id="HIU41111.1"/>
    </source>
</evidence>
<dbReference type="InterPro" id="IPR036779">
    <property type="entry name" value="LysM_dom_sf"/>
</dbReference>
<dbReference type="InterPro" id="IPR024300">
    <property type="entry name" value="SipL_SPOCS_dom"/>
</dbReference>
<proteinExistence type="predicted"/>
<dbReference type="EMBL" id="DVMX01000018">
    <property type="protein sequence ID" value="HIU41111.1"/>
    <property type="molecule type" value="Genomic_DNA"/>
</dbReference>
<evidence type="ECO:0000259" key="1">
    <source>
        <dbReference type="Pfam" id="PF01476"/>
    </source>
</evidence>
<reference evidence="3" key="2">
    <citation type="journal article" date="2021" name="PeerJ">
        <title>Extensive microbial diversity within the chicken gut microbiome revealed by metagenomics and culture.</title>
        <authorList>
            <person name="Gilroy R."/>
            <person name="Ravi A."/>
            <person name="Getino M."/>
            <person name="Pursley I."/>
            <person name="Horton D.L."/>
            <person name="Alikhan N.F."/>
            <person name="Baker D."/>
            <person name="Gharbi K."/>
            <person name="Hall N."/>
            <person name="Watson M."/>
            <person name="Adriaenssens E.M."/>
            <person name="Foster-Nyarko E."/>
            <person name="Jarju S."/>
            <person name="Secka A."/>
            <person name="Antonio M."/>
            <person name="Oren A."/>
            <person name="Chaudhuri R.R."/>
            <person name="La Ragione R."/>
            <person name="Hildebrand F."/>
            <person name="Pallen M.J."/>
        </authorList>
    </citation>
    <scope>NUCLEOTIDE SEQUENCE</scope>
    <source>
        <strain evidence="3">4509</strain>
    </source>
</reference>
<sequence>MSETLVHFQSMPPMAAELTVEQEILLPDYLPGVFKILSAWLEPDLHWNRISENRIQLEGSAKLLVLYAADQDDQIHLAEHSAELSKTMELPTKEEEGEMQLSWQIQSCRLTAIPSDRRRIGCRGTVVVRIRQSCTRSLPLPEQFEGLECRRTPLEFCCRSIQGSSRFPVRDTLHLGAGEGTPERVIRACAQGICQDGKVLAGKAVVKGTIRLEVLWYCKQGNLHENTFELSVSQIVDLPGLEPEDCVQWQLLVNRCHVRPGEEEDPETLEVQLEVTACALAVGKRRLELVEDGYSTRYETHLTTASASVRQMICSIHQTGTFRHTLSLQDAGITKLHCVLARTEPGALLAEEATVQAALSLCVVFTDESGVCRSVLSEIPMTLPLEGVEPNPSLQLEPVLVTRPISYHLSGEGQLELSLDWELQGLVFCSKTVTYLSVAQVDTDRPISQPEDLALKLLFPKAGESLWDIAKRCHTTLEGIRQANEGITEPLEPGTMLMVPIRSGRE</sequence>
<reference evidence="3" key="1">
    <citation type="submission" date="2020-10" db="EMBL/GenBank/DDBJ databases">
        <authorList>
            <person name="Gilroy R."/>
        </authorList>
    </citation>
    <scope>NUCLEOTIDE SEQUENCE</scope>
    <source>
        <strain evidence="3">4509</strain>
    </source>
</reference>